<dbReference type="PANTHER" id="PTHR33109:SF60">
    <property type="entry name" value="EPIDERMAL PATTERNING FACTOR-LIKE PROTEIN 8"/>
    <property type="match status" value="1"/>
</dbReference>
<evidence type="ECO:0000256" key="5">
    <source>
        <dbReference type="ARBA" id="ARBA00022729"/>
    </source>
</evidence>
<keyword evidence="3 7" id="KW-0217">Developmental protein</keyword>
<comment type="function">
    <text evidence="7">Controls stomatal patterning.</text>
</comment>
<protein>
    <recommendedName>
        <fullName evidence="7">Epidermal patterning factor-like protein</fullName>
    </recommendedName>
</protein>
<comment type="subcellular location">
    <subcellularLocation>
        <location evidence="1 7">Secreted</location>
    </subcellularLocation>
</comment>
<evidence type="ECO:0000313" key="9">
    <source>
        <dbReference type="Proteomes" id="UP001293593"/>
    </source>
</evidence>
<gene>
    <name evidence="8" type="ORF">QN277_006989</name>
</gene>
<evidence type="ECO:0000256" key="6">
    <source>
        <dbReference type="ARBA" id="ARBA00023157"/>
    </source>
</evidence>
<dbReference type="InterPro" id="IPR039455">
    <property type="entry name" value="EPFL"/>
</dbReference>
<proteinExistence type="inferred from homology"/>
<feature type="chain" id="PRO_5041770879" description="Epidermal patterning factor-like protein" evidence="7">
    <location>
        <begin position="33"/>
        <end position="113"/>
    </location>
</feature>
<comment type="caution">
    <text evidence="8">The sequence shown here is derived from an EMBL/GenBank/DDBJ whole genome shotgun (WGS) entry which is preliminary data.</text>
</comment>
<dbReference type="PANTHER" id="PTHR33109">
    <property type="entry name" value="EPIDERMAL PATTERNING FACTOR-LIKE PROTEIN 4"/>
    <property type="match status" value="1"/>
</dbReference>
<evidence type="ECO:0000256" key="7">
    <source>
        <dbReference type="RuleBase" id="RU367102"/>
    </source>
</evidence>
<reference evidence="8" key="1">
    <citation type="submission" date="2023-10" db="EMBL/GenBank/DDBJ databases">
        <title>Chromosome-level genome of the transformable northern wattle, Acacia crassicarpa.</title>
        <authorList>
            <person name="Massaro I."/>
            <person name="Sinha N.R."/>
            <person name="Poethig S."/>
            <person name="Leichty A.R."/>
        </authorList>
    </citation>
    <scope>NUCLEOTIDE SEQUENCE</scope>
    <source>
        <strain evidence="8">Acra3RX</strain>
        <tissue evidence="8">Leaf</tissue>
    </source>
</reference>
<dbReference type="AlphaFoldDB" id="A0AAE1MEV5"/>
<evidence type="ECO:0000256" key="2">
    <source>
        <dbReference type="ARBA" id="ARBA00008127"/>
    </source>
</evidence>
<name>A0AAE1MEV5_9FABA</name>
<keyword evidence="5 7" id="KW-0732">Signal</keyword>
<evidence type="ECO:0000256" key="4">
    <source>
        <dbReference type="ARBA" id="ARBA00022525"/>
    </source>
</evidence>
<keyword evidence="4 7" id="KW-0964">Secreted</keyword>
<feature type="signal peptide" evidence="7">
    <location>
        <begin position="1"/>
        <end position="32"/>
    </location>
</feature>
<dbReference type="GO" id="GO:0005576">
    <property type="term" value="C:extracellular region"/>
    <property type="evidence" value="ECO:0007669"/>
    <property type="project" value="UniProtKB-SubCell"/>
</dbReference>
<evidence type="ECO:0000256" key="1">
    <source>
        <dbReference type="ARBA" id="ARBA00004613"/>
    </source>
</evidence>
<dbReference type="Proteomes" id="UP001293593">
    <property type="component" value="Unassembled WGS sequence"/>
</dbReference>
<comment type="similarity">
    <text evidence="2 7">Belongs to the plant cysteine rich small secretory peptide family. Epidermal patterning factor subfamily.</text>
</comment>
<dbReference type="EMBL" id="JAWXYG010000012">
    <property type="protein sequence ID" value="KAK4257396.1"/>
    <property type="molecule type" value="Genomic_DNA"/>
</dbReference>
<evidence type="ECO:0000313" key="8">
    <source>
        <dbReference type="EMBL" id="KAK4257396.1"/>
    </source>
</evidence>
<keyword evidence="6" id="KW-1015">Disulfide bond</keyword>
<dbReference type="GO" id="GO:0010052">
    <property type="term" value="P:guard cell differentiation"/>
    <property type="evidence" value="ECO:0007669"/>
    <property type="project" value="UniProtKB-UniRule"/>
</dbReference>
<evidence type="ECO:0000256" key="3">
    <source>
        <dbReference type="ARBA" id="ARBA00022473"/>
    </source>
</evidence>
<sequence>MGSPKTHPNGLNLKKTTSLILVLILIISLTLSFPSISDGSDSGEGMKEKKVVLGSRPPRCMNKCFGCNPCRAALVISVRHRSEMADESVGQRDREGYYHLSWKCKCGNKLYEP</sequence>
<accession>A0AAE1MEV5</accession>
<keyword evidence="9" id="KW-1185">Reference proteome</keyword>
<organism evidence="8 9">
    <name type="scientific">Acacia crassicarpa</name>
    <name type="common">northern wattle</name>
    <dbReference type="NCBI Taxonomy" id="499986"/>
    <lineage>
        <taxon>Eukaryota</taxon>
        <taxon>Viridiplantae</taxon>
        <taxon>Streptophyta</taxon>
        <taxon>Embryophyta</taxon>
        <taxon>Tracheophyta</taxon>
        <taxon>Spermatophyta</taxon>
        <taxon>Magnoliopsida</taxon>
        <taxon>eudicotyledons</taxon>
        <taxon>Gunneridae</taxon>
        <taxon>Pentapetalae</taxon>
        <taxon>rosids</taxon>
        <taxon>fabids</taxon>
        <taxon>Fabales</taxon>
        <taxon>Fabaceae</taxon>
        <taxon>Caesalpinioideae</taxon>
        <taxon>mimosoid clade</taxon>
        <taxon>Acacieae</taxon>
        <taxon>Acacia</taxon>
    </lineage>
</organism>
<dbReference type="Pfam" id="PF17181">
    <property type="entry name" value="EPF"/>
    <property type="match status" value="1"/>
</dbReference>